<dbReference type="AlphaFoldDB" id="A0ABD6EIA3"/>
<comment type="caution">
    <text evidence="2">The sequence shown here is derived from an EMBL/GenBank/DDBJ whole genome shotgun (WGS) entry which is preliminary data.</text>
</comment>
<sequence length="154" mass="17331">MFLFLLLCISVTSSDGSQPQADEDFVPLEPLTEPVLKAENAPYYDVEPPLPTNIDPLAYYITIRPFFPVEGLTLRPKEKEFTFDGVTSVKIKALENGKRFTFNSYRLNYTTVNVFDANGDEVPIVNYDVEAKPKTGFIHVPMTKMLPSWCSAGQ</sequence>
<dbReference type="SUPFAM" id="SSF63737">
    <property type="entry name" value="Leukotriene A4 hydrolase N-terminal domain"/>
    <property type="match status" value="1"/>
</dbReference>
<dbReference type="Proteomes" id="UP001608902">
    <property type="component" value="Unassembled WGS sequence"/>
</dbReference>
<evidence type="ECO:0000313" key="2">
    <source>
        <dbReference type="EMBL" id="MFH4979700.1"/>
    </source>
</evidence>
<evidence type="ECO:0000256" key="1">
    <source>
        <dbReference type="SAM" id="SignalP"/>
    </source>
</evidence>
<protein>
    <submittedName>
        <fullName evidence="2">Uncharacterized protein</fullName>
    </submittedName>
</protein>
<name>A0ABD6EIA3_9BILA</name>
<dbReference type="InterPro" id="IPR042097">
    <property type="entry name" value="Aminopeptidase_N-like_N_sf"/>
</dbReference>
<keyword evidence="1" id="KW-0732">Signal</keyword>
<keyword evidence="3" id="KW-1185">Reference proteome</keyword>
<organism evidence="2 3">
    <name type="scientific">Gnathostoma spinigerum</name>
    <dbReference type="NCBI Taxonomy" id="75299"/>
    <lineage>
        <taxon>Eukaryota</taxon>
        <taxon>Metazoa</taxon>
        <taxon>Ecdysozoa</taxon>
        <taxon>Nematoda</taxon>
        <taxon>Chromadorea</taxon>
        <taxon>Rhabditida</taxon>
        <taxon>Spirurina</taxon>
        <taxon>Gnathostomatomorpha</taxon>
        <taxon>Gnathostomatoidea</taxon>
        <taxon>Gnathostomatidae</taxon>
        <taxon>Gnathostoma</taxon>
    </lineage>
</organism>
<gene>
    <name evidence="2" type="ORF">AB6A40_006409</name>
</gene>
<dbReference type="EMBL" id="JBGFUD010004537">
    <property type="protein sequence ID" value="MFH4979700.1"/>
    <property type="molecule type" value="Genomic_DNA"/>
</dbReference>
<accession>A0ABD6EIA3</accession>
<proteinExistence type="predicted"/>
<feature type="chain" id="PRO_5044750767" evidence="1">
    <location>
        <begin position="17"/>
        <end position="154"/>
    </location>
</feature>
<feature type="signal peptide" evidence="1">
    <location>
        <begin position="1"/>
        <end position="16"/>
    </location>
</feature>
<evidence type="ECO:0000313" key="3">
    <source>
        <dbReference type="Proteomes" id="UP001608902"/>
    </source>
</evidence>
<reference evidence="2 3" key="1">
    <citation type="submission" date="2024-08" db="EMBL/GenBank/DDBJ databases">
        <title>Gnathostoma spinigerum genome.</title>
        <authorList>
            <person name="Gonzalez-Bertolin B."/>
            <person name="Monzon S."/>
            <person name="Zaballos A."/>
            <person name="Jimenez P."/>
            <person name="Dekumyoy P."/>
            <person name="Varona S."/>
            <person name="Cuesta I."/>
            <person name="Sumanam S."/>
            <person name="Adisakwattana P."/>
            <person name="Gasser R.B."/>
            <person name="Hernandez-Gonzalez A."/>
            <person name="Young N.D."/>
            <person name="Perteguer M.J."/>
        </authorList>
    </citation>
    <scope>NUCLEOTIDE SEQUENCE [LARGE SCALE GENOMIC DNA]</scope>
    <source>
        <strain evidence="2">AL3</strain>
        <tissue evidence="2">Liver</tissue>
    </source>
</reference>
<dbReference type="Gene3D" id="2.60.40.1730">
    <property type="entry name" value="tricorn interacting facor f3 domain"/>
    <property type="match status" value="1"/>
</dbReference>